<dbReference type="AlphaFoldDB" id="H8FVH0"/>
<organism evidence="3 4">
    <name type="scientific">Magnetospirillum molischianum DSM 120</name>
    <dbReference type="NCBI Taxonomy" id="1150626"/>
    <lineage>
        <taxon>Bacteria</taxon>
        <taxon>Pseudomonadati</taxon>
        <taxon>Pseudomonadota</taxon>
        <taxon>Alphaproteobacteria</taxon>
        <taxon>Rhodospirillales</taxon>
        <taxon>Rhodospirillaceae</taxon>
        <taxon>Magnetospirillum</taxon>
    </lineage>
</organism>
<dbReference type="EMBL" id="CAHP01000032">
    <property type="protein sequence ID" value="CCG42358.1"/>
    <property type="molecule type" value="Genomic_DNA"/>
</dbReference>
<keyword evidence="4" id="KW-1185">Reference proteome</keyword>
<dbReference type="GO" id="GO:0004674">
    <property type="term" value="F:protein serine/threonine kinase activity"/>
    <property type="evidence" value="ECO:0007669"/>
    <property type="project" value="UniProtKB-KW"/>
</dbReference>
<protein>
    <submittedName>
        <fullName evidence="3">Serine/threonine-protein kinase rsbT</fullName>
        <ecNumber evidence="3">2.7.11.1</ecNumber>
    </submittedName>
</protein>
<evidence type="ECO:0000256" key="1">
    <source>
        <dbReference type="ARBA" id="ARBA00022527"/>
    </source>
</evidence>
<comment type="caution">
    <text evidence="3">The sequence shown here is derived from an EMBL/GenBank/DDBJ whole genome shotgun (WGS) entry which is preliminary data.</text>
</comment>
<dbReference type="PANTHER" id="PTHR35526">
    <property type="entry name" value="ANTI-SIGMA-F FACTOR RSBW-RELATED"/>
    <property type="match status" value="1"/>
</dbReference>
<sequence>MTDMANETDITVEVHSQEDIITARQSGRELARQSGFGTVDQTRLATVISELVRNALVYAGGGTCRIYSDISDSQRTLHLVVSDEGPGIVDVPRALEPGFSSGGGLGLGLPAVRRLMDDMTIDTHPTGTVIHARMTRKR</sequence>
<name>H8FVH0_MAGML</name>
<feature type="domain" description="Histidine kinase/HSP90-like ATPase" evidence="2">
    <location>
        <begin position="39"/>
        <end position="138"/>
    </location>
</feature>
<keyword evidence="1" id="KW-0723">Serine/threonine-protein kinase</keyword>
<reference evidence="3 4" key="1">
    <citation type="journal article" date="2012" name="J. Bacteriol.">
        <title>Draft Genome Sequence of the Purple Photosynthetic Bacterium Phaeospirillum molischianum DSM120, a Particularly Versatile Bacterium.</title>
        <authorList>
            <person name="Duquesne K."/>
            <person name="Prima V."/>
            <person name="Ji B."/>
            <person name="Rouy Z."/>
            <person name="Medigue C."/>
            <person name="Talla E."/>
            <person name="Sturgis J.N."/>
        </authorList>
    </citation>
    <scope>NUCLEOTIDE SEQUENCE [LARGE SCALE GENOMIC DNA]</scope>
    <source>
        <strain evidence="4">DSM120</strain>
    </source>
</reference>
<dbReference type="InterPro" id="IPR003594">
    <property type="entry name" value="HATPase_dom"/>
</dbReference>
<proteinExistence type="predicted"/>
<dbReference type="SUPFAM" id="SSF55874">
    <property type="entry name" value="ATPase domain of HSP90 chaperone/DNA topoisomerase II/histidine kinase"/>
    <property type="match status" value="1"/>
</dbReference>
<evidence type="ECO:0000259" key="2">
    <source>
        <dbReference type="SMART" id="SM00387"/>
    </source>
</evidence>
<dbReference type="InterPro" id="IPR050267">
    <property type="entry name" value="Anti-sigma-factor_SerPK"/>
</dbReference>
<dbReference type="InterPro" id="IPR036890">
    <property type="entry name" value="HATPase_C_sf"/>
</dbReference>
<dbReference type="EC" id="2.7.11.1" evidence="3"/>
<dbReference type="SMART" id="SM00387">
    <property type="entry name" value="HATPase_c"/>
    <property type="match status" value="1"/>
</dbReference>
<accession>H8FVH0</accession>
<keyword evidence="3" id="KW-0808">Transferase</keyword>
<gene>
    <name evidence="3" type="primary">rsbT</name>
    <name evidence="3" type="ORF">PHAMO_380026</name>
</gene>
<dbReference type="eggNOG" id="COG2172">
    <property type="taxonomic scope" value="Bacteria"/>
</dbReference>
<dbReference type="Pfam" id="PF13581">
    <property type="entry name" value="HATPase_c_2"/>
    <property type="match status" value="1"/>
</dbReference>
<dbReference type="Gene3D" id="3.30.565.10">
    <property type="entry name" value="Histidine kinase-like ATPase, C-terminal domain"/>
    <property type="match status" value="1"/>
</dbReference>
<evidence type="ECO:0000313" key="3">
    <source>
        <dbReference type="EMBL" id="CCG42358.1"/>
    </source>
</evidence>
<dbReference type="PANTHER" id="PTHR35526:SF3">
    <property type="entry name" value="ANTI-SIGMA-F FACTOR RSBW"/>
    <property type="match status" value="1"/>
</dbReference>
<keyword evidence="3" id="KW-0418">Kinase</keyword>
<evidence type="ECO:0000313" key="4">
    <source>
        <dbReference type="Proteomes" id="UP000004169"/>
    </source>
</evidence>
<dbReference type="Proteomes" id="UP000004169">
    <property type="component" value="Unassembled WGS sequence"/>
</dbReference>
<dbReference type="STRING" id="1150626.PHAMO_380026"/>